<accession>A0ABD2KIW7</accession>
<comment type="caution">
    <text evidence="1">The sequence shown here is derived from an EMBL/GenBank/DDBJ whole genome shotgun (WGS) entry which is preliminary data.</text>
</comment>
<dbReference type="EMBL" id="JBICCN010000019">
    <property type="protein sequence ID" value="KAL3102713.1"/>
    <property type="molecule type" value="Genomic_DNA"/>
</dbReference>
<evidence type="ECO:0000313" key="2">
    <source>
        <dbReference type="Proteomes" id="UP001620645"/>
    </source>
</evidence>
<sequence>MKRPLSPQQIAQDLFGSFDGRQLVAYVCNTEELGETALLKLPVNAISFLCRLVAQFGGHHFQPDDLLEGFLPTVDNRAMARECLRMDDDDTHSQQTKHSRAKEVIDRLGIVGVCRHLFAGSNKWNFGSSLVVHALMSAVGPIPFAINPPLGLCFDQVMLLVHGRMEPLKLSFLPIERVDILWPGISDSDGKELQVGEVPDENLPSTKCHLRTPFSGYLKMVPKYVFFH</sequence>
<keyword evidence="2" id="KW-1185">Reference proteome</keyword>
<gene>
    <name evidence="1" type="ORF">niasHS_001275</name>
</gene>
<reference evidence="1 2" key="1">
    <citation type="submission" date="2024-10" db="EMBL/GenBank/DDBJ databases">
        <authorList>
            <person name="Kim D."/>
        </authorList>
    </citation>
    <scope>NUCLEOTIDE SEQUENCE [LARGE SCALE GENOMIC DNA]</scope>
    <source>
        <strain evidence="1">Taebaek</strain>
    </source>
</reference>
<dbReference type="Proteomes" id="UP001620645">
    <property type="component" value="Unassembled WGS sequence"/>
</dbReference>
<proteinExistence type="predicted"/>
<name>A0ABD2KIW7_HETSC</name>
<protein>
    <submittedName>
        <fullName evidence="1">Uncharacterized protein</fullName>
    </submittedName>
</protein>
<dbReference type="AlphaFoldDB" id="A0ABD2KIW7"/>
<organism evidence="1 2">
    <name type="scientific">Heterodera schachtii</name>
    <name type="common">Sugarbeet cyst nematode worm</name>
    <name type="synonym">Tylenchus schachtii</name>
    <dbReference type="NCBI Taxonomy" id="97005"/>
    <lineage>
        <taxon>Eukaryota</taxon>
        <taxon>Metazoa</taxon>
        <taxon>Ecdysozoa</taxon>
        <taxon>Nematoda</taxon>
        <taxon>Chromadorea</taxon>
        <taxon>Rhabditida</taxon>
        <taxon>Tylenchina</taxon>
        <taxon>Tylenchomorpha</taxon>
        <taxon>Tylenchoidea</taxon>
        <taxon>Heteroderidae</taxon>
        <taxon>Heteroderinae</taxon>
        <taxon>Heterodera</taxon>
    </lineage>
</organism>
<evidence type="ECO:0000313" key="1">
    <source>
        <dbReference type="EMBL" id="KAL3102713.1"/>
    </source>
</evidence>